<comment type="caution">
    <text evidence="2">The sequence shown here is derived from an EMBL/GenBank/DDBJ whole genome shotgun (WGS) entry which is preliminary data.</text>
</comment>
<organism evidence="2 3">
    <name type="scientific">Rhodotorula toruloides</name>
    <name type="common">Yeast</name>
    <name type="synonym">Rhodosporidium toruloides</name>
    <dbReference type="NCBI Taxonomy" id="5286"/>
    <lineage>
        <taxon>Eukaryota</taxon>
        <taxon>Fungi</taxon>
        <taxon>Dikarya</taxon>
        <taxon>Basidiomycota</taxon>
        <taxon>Pucciniomycotina</taxon>
        <taxon>Microbotryomycetes</taxon>
        <taxon>Sporidiobolales</taxon>
        <taxon>Sporidiobolaceae</taxon>
        <taxon>Rhodotorula</taxon>
    </lineage>
</organism>
<dbReference type="PANTHER" id="PTHR11188:SF17">
    <property type="entry name" value="FI21816P1"/>
    <property type="match status" value="1"/>
</dbReference>
<dbReference type="InterPro" id="IPR014752">
    <property type="entry name" value="Arrestin-like_C"/>
</dbReference>
<dbReference type="AlphaFoldDB" id="A0A511KBP7"/>
<gene>
    <name evidence="2" type="ORF">Rt10032_c04g1814</name>
</gene>
<evidence type="ECO:0000256" key="1">
    <source>
        <dbReference type="SAM" id="MobiDB-lite"/>
    </source>
</evidence>
<proteinExistence type="predicted"/>
<feature type="compositionally biased region" description="Low complexity" evidence="1">
    <location>
        <begin position="624"/>
        <end position="636"/>
    </location>
</feature>
<accession>A0A511KBP7</accession>
<dbReference type="PANTHER" id="PTHR11188">
    <property type="entry name" value="ARRESTIN DOMAIN CONTAINING PROTEIN"/>
    <property type="match status" value="1"/>
</dbReference>
<dbReference type="GO" id="GO:0005737">
    <property type="term" value="C:cytoplasm"/>
    <property type="evidence" value="ECO:0007669"/>
    <property type="project" value="TreeGrafter"/>
</dbReference>
<name>A0A511KBP7_RHOTO</name>
<dbReference type="Gene3D" id="2.60.40.640">
    <property type="match status" value="1"/>
</dbReference>
<feature type="compositionally biased region" description="Low complexity" evidence="1">
    <location>
        <begin position="100"/>
        <end position="111"/>
    </location>
</feature>
<evidence type="ECO:0000313" key="3">
    <source>
        <dbReference type="Proteomes" id="UP000321518"/>
    </source>
</evidence>
<dbReference type="GO" id="GO:0015031">
    <property type="term" value="P:protein transport"/>
    <property type="evidence" value="ECO:0007669"/>
    <property type="project" value="TreeGrafter"/>
</dbReference>
<reference evidence="2 3" key="1">
    <citation type="submission" date="2019-07" db="EMBL/GenBank/DDBJ databases">
        <title>Rhodotorula toruloides NBRC10032 genome sequencing.</title>
        <authorList>
            <person name="Shida Y."/>
            <person name="Takaku H."/>
            <person name="Ogasawara W."/>
            <person name="Mori K."/>
        </authorList>
    </citation>
    <scope>NUCLEOTIDE SEQUENCE [LARGE SCALE GENOMIC DNA]</scope>
    <source>
        <strain evidence="2 3">NBRC10032</strain>
    </source>
</reference>
<feature type="region of interest" description="Disordered" evidence="1">
    <location>
        <begin position="31"/>
        <end position="125"/>
    </location>
</feature>
<dbReference type="InterPro" id="IPR050357">
    <property type="entry name" value="Arrestin_domain-protein"/>
</dbReference>
<dbReference type="EMBL" id="BJWK01000004">
    <property type="protein sequence ID" value="GEM07797.1"/>
    <property type="molecule type" value="Genomic_DNA"/>
</dbReference>
<dbReference type="OrthoDB" id="2333384at2759"/>
<feature type="region of interest" description="Disordered" evidence="1">
    <location>
        <begin position="571"/>
        <end position="684"/>
    </location>
</feature>
<evidence type="ECO:0000313" key="2">
    <source>
        <dbReference type="EMBL" id="GEM07797.1"/>
    </source>
</evidence>
<protein>
    <submittedName>
        <fullName evidence="2">Proteophosphoglycan ppg4</fullName>
    </submittedName>
</protein>
<dbReference type="Proteomes" id="UP000321518">
    <property type="component" value="Unassembled WGS sequence"/>
</dbReference>
<sequence length="684" mass="73129">MSRQDEVFEAVDSIVTGFRAELARSLHAATANNDRRASRPSLGARIAESIAPPSTTTPPTPSGSTSGFPGVSRPAFARPASHHTPFSHGATHESFPLDPALANSATSSLSAQGPGSANPDALPGYSRRPPILPYLTAGLPPKRLHVLNSKSGKLNLEVQARGRDQMVLIQEVPDGEAHLDGMLRVSLKEPESITHVKIRLKGMVRTLVMKAHASGRHPVSDEVVFFEDGRTLWTASEGDMRQQLPLNHSPDPTKLQGTFSFPFSLTIPGRLTAMADRDQTFDRPIRPPPSFMLDAATTSSSSRNDNGATPGLRTGGLSTGGFEASCRYYLKVTLGRRGLLKLNERWIIPVVFVPRQPPPPIPSPLRERAIRLGIRPPHSSEDPDSWTERGKYRQRAAVRKGGGGGFWKTAKMGWVEVEGRIPRPQKFPKGAGERIQFEVQITSSDPNGINRFGPNTVAVTLLQRTIATAQRLSSSHDRVVLTASSVRAVGSSTGVAVQIGQSGDMGSRITYGGSLVLTPSIVASFRAPNLQVAYLLCVTLYEPAKNPAFTTHTHLASVAIPLEIVSCAPLPPINDGPTDPDMLVPPSPPQQPLSQSQFGAPPPEKADAPPIPTSRPSGFGNAGPSASASTSTAAVPPALPPRTASSVSNPMIDESEERRLEEEYGLPPSYFDVVGVEGGNERGR</sequence>